<dbReference type="PANTHER" id="PTHR47706:SF1">
    <property type="entry name" value="CIPA-LIKE, PUTATIVE (AFU_ORTHOLOGUE AFUA_1G12460)-RELATED"/>
    <property type="match status" value="1"/>
</dbReference>
<keyword evidence="6" id="KW-1185">Reference proteome</keyword>
<name>A0A0C3GRR8_OIDMZ</name>
<dbReference type="HOGENOM" id="CLU_044876_3_2_1"/>
<accession>A0A0C3GRR8</accession>
<dbReference type="STRING" id="913774.A0A0C3GRR8"/>
<evidence type="ECO:0000313" key="6">
    <source>
        <dbReference type="Proteomes" id="UP000054321"/>
    </source>
</evidence>
<evidence type="ECO:0000256" key="1">
    <source>
        <dbReference type="ARBA" id="ARBA00005725"/>
    </source>
</evidence>
<dbReference type="PANTHER" id="PTHR47706">
    <property type="entry name" value="NMRA-LIKE FAMILY PROTEIN"/>
    <property type="match status" value="1"/>
</dbReference>
<keyword evidence="2" id="KW-0521">NADP</keyword>
<dbReference type="InterPro" id="IPR036291">
    <property type="entry name" value="NAD(P)-bd_dom_sf"/>
</dbReference>
<sequence>MTAIKNVAVTGAAGDLGTPVLNAIVNSRRFNVTVLVRSASKAAFPSSVKIVEVDFTSVSSLTDALKGQDALVSTVGTSGLQGQTLLIDACVAAGVSRFLPSEFGSDLDSKKVKALPSFSYKVVVNKHAKEAVRRNPNFSYTNVCNDYESSKPRIYDSGDQLFSTTTLASVGKAVVGVLLHPEETKNRAVRVHDMSISQNRILAIARKLAPNKNYEPYHDNTDEMFQNANDKIAKGDYSLPVAFTD</sequence>
<gene>
    <name evidence="5" type="ORF">OIDMADRAFT_45857</name>
</gene>
<dbReference type="InterPro" id="IPR051609">
    <property type="entry name" value="NmrA/Isoflavone_reductase-like"/>
</dbReference>
<dbReference type="SUPFAM" id="SSF51735">
    <property type="entry name" value="NAD(P)-binding Rossmann-fold domains"/>
    <property type="match status" value="1"/>
</dbReference>
<dbReference type="OrthoDB" id="9974981at2759"/>
<comment type="similarity">
    <text evidence="1">Belongs to the NmrA-type oxidoreductase family. Isoflavone reductase subfamily.</text>
</comment>
<organism evidence="5 6">
    <name type="scientific">Oidiodendron maius (strain Zn)</name>
    <dbReference type="NCBI Taxonomy" id="913774"/>
    <lineage>
        <taxon>Eukaryota</taxon>
        <taxon>Fungi</taxon>
        <taxon>Dikarya</taxon>
        <taxon>Ascomycota</taxon>
        <taxon>Pezizomycotina</taxon>
        <taxon>Leotiomycetes</taxon>
        <taxon>Leotiomycetes incertae sedis</taxon>
        <taxon>Myxotrichaceae</taxon>
        <taxon>Oidiodendron</taxon>
    </lineage>
</organism>
<dbReference type="CDD" id="cd05259">
    <property type="entry name" value="PCBER_SDR_a"/>
    <property type="match status" value="1"/>
</dbReference>
<dbReference type="GO" id="GO:0016491">
    <property type="term" value="F:oxidoreductase activity"/>
    <property type="evidence" value="ECO:0007669"/>
    <property type="project" value="UniProtKB-KW"/>
</dbReference>
<dbReference type="EMBL" id="KN832891">
    <property type="protein sequence ID" value="KIM94044.1"/>
    <property type="molecule type" value="Genomic_DNA"/>
</dbReference>
<dbReference type="Gene3D" id="3.40.50.720">
    <property type="entry name" value="NAD(P)-binding Rossmann-like Domain"/>
    <property type="match status" value="1"/>
</dbReference>
<feature type="domain" description="NAD(P)-binding" evidence="4">
    <location>
        <begin position="11"/>
        <end position="181"/>
    </location>
</feature>
<dbReference type="InterPro" id="IPR016040">
    <property type="entry name" value="NAD(P)-bd_dom"/>
</dbReference>
<reference evidence="6" key="2">
    <citation type="submission" date="2015-01" db="EMBL/GenBank/DDBJ databases">
        <title>Evolutionary Origins and Diversification of the Mycorrhizal Mutualists.</title>
        <authorList>
            <consortium name="DOE Joint Genome Institute"/>
            <consortium name="Mycorrhizal Genomics Consortium"/>
            <person name="Kohler A."/>
            <person name="Kuo A."/>
            <person name="Nagy L.G."/>
            <person name="Floudas D."/>
            <person name="Copeland A."/>
            <person name="Barry K.W."/>
            <person name="Cichocki N."/>
            <person name="Veneault-Fourrey C."/>
            <person name="LaButti K."/>
            <person name="Lindquist E.A."/>
            <person name="Lipzen A."/>
            <person name="Lundell T."/>
            <person name="Morin E."/>
            <person name="Murat C."/>
            <person name="Riley R."/>
            <person name="Ohm R."/>
            <person name="Sun H."/>
            <person name="Tunlid A."/>
            <person name="Henrissat B."/>
            <person name="Grigoriev I.V."/>
            <person name="Hibbett D.S."/>
            <person name="Martin F."/>
        </authorList>
    </citation>
    <scope>NUCLEOTIDE SEQUENCE [LARGE SCALE GENOMIC DNA]</scope>
    <source>
        <strain evidence="6">Zn</strain>
    </source>
</reference>
<proteinExistence type="inferred from homology"/>
<dbReference type="Proteomes" id="UP000054321">
    <property type="component" value="Unassembled WGS sequence"/>
</dbReference>
<evidence type="ECO:0000256" key="2">
    <source>
        <dbReference type="ARBA" id="ARBA00022857"/>
    </source>
</evidence>
<evidence type="ECO:0000256" key="3">
    <source>
        <dbReference type="ARBA" id="ARBA00023002"/>
    </source>
</evidence>
<evidence type="ECO:0000313" key="5">
    <source>
        <dbReference type="EMBL" id="KIM94044.1"/>
    </source>
</evidence>
<dbReference type="AlphaFoldDB" id="A0A0C3GRR8"/>
<reference evidence="5 6" key="1">
    <citation type="submission" date="2014-04" db="EMBL/GenBank/DDBJ databases">
        <authorList>
            <consortium name="DOE Joint Genome Institute"/>
            <person name="Kuo A."/>
            <person name="Martino E."/>
            <person name="Perotto S."/>
            <person name="Kohler A."/>
            <person name="Nagy L.G."/>
            <person name="Floudas D."/>
            <person name="Copeland A."/>
            <person name="Barry K.W."/>
            <person name="Cichocki N."/>
            <person name="Veneault-Fourrey C."/>
            <person name="LaButti K."/>
            <person name="Lindquist E.A."/>
            <person name="Lipzen A."/>
            <person name="Lundell T."/>
            <person name="Morin E."/>
            <person name="Murat C."/>
            <person name="Sun H."/>
            <person name="Tunlid A."/>
            <person name="Henrissat B."/>
            <person name="Grigoriev I.V."/>
            <person name="Hibbett D.S."/>
            <person name="Martin F."/>
            <person name="Nordberg H.P."/>
            <person name="Cantor M.N."/>
            <person name="Hua S.X."/>
        </authorList>
    </citation>
    <scope>NUCLEOTIDE SEQUENCE [LARGE SCALE GENOMIC DNA]</scope>
    <source>
        <strain evidence="5 6">Zn</strain>
    </source>
</reference>
<dbReference type="InterPro" id="IPR045312">
    <property type="entry name" value="PCBER-like"/>
</dbReference>
<protein>
    <recommendedName>
        <fullName evidence="4">NAD(P)-binding domain-containing protein</fullName>
    </recommendedName>
</protein>
<evidence type="ECO:0000259" key="4">
    <source>
        <dbReference type="Pfam" id="PF13460"/>
    </source>
</evidence>
<dbReference type="Pfam" id="PF13460">
    <property type="entry name" value="NAD_binding_10"/>
    <property type="match status" value="1"/>
</dbReference>
<keyword evidence="3" id="KW-0560">Oxidoreductase</keyword>
<dbReference type="InParanoid" id="A0A0C3GRR8"/>